<keyword evidence="2" id="KW-0812">Transmembrane</keyword>
<proteinExistence type="predicted"/>
<feature type="transmembrane region" description="Helical" evidence="2">
    <location>
        <begin position="31"/>
        <end position="55"/>
    </location>
</feature>
<gene>
    <name evidence="3" type="ORF">GCM10009431_26800</name>
</gene>
<evidence type="ECO:0000256" key="2">
    <source>
        <dbReference type="SAM" id="Phobius"/>
    </source>
</evidence>
<evidence type="ECO:0000313" key="4">
    <source>
        <dbReference type="Proteomes" id="UP001500736"/>
    </source>
</evidence>
<dbReference type="Gene3D" id="1.25.40.10">
    <property type="entry name" value="Tetratricopeptide repeat domain"/>
    <property type="match status" value="1"/>
</dbReference>
<protein>
    <submittedName>
        <fullName evidence="3">Membrane protein</fullName>
    </submittedName>
</protein>
<dbReference type="RefSeq" id="WP_343799056.1">
    <property type="nucleotide sequence ID" value="NZ_BAAAGF010000004.1"/>
</dbReference>
<keyword evidence="2" id="KW-0472">Membrane</keyword>
<comment type="caution">
    <text evidence="3">The sequence shown here is derived from an EMBL/GenBank/DDBJ whole genome shotgun (WGS) entry which is preliminary data.</text>
</comment>
<accession>A0ABP3V4W9</accession>
<evidence type="ECO:0000256" key="1">
    <source>
        <dbReference type="SAM" id="MobiDB-lite"/>
    </source>
</evidence>
<keyword evidence="2" id="KW-1133">Transmembrane helix</keyword>
<dbReference type="SUPFAM" id="SSF81901">
    <property type="entry name" value="HCP-like"/>
    <property type="match status" value="1"/>
</dbReference>
<organism evidence="3 4">
    <name type="scientific">Gaetbulibacter jejuensis</name>
    <dbReference type="NCBI Taxonomy" id="584607"/>
    <lineage>
        <taxon>Bacteria</taxon>
        <taxon>Pseudomonadati</taxon>
        <taxon>Bacteroidota</taxon>
        <taxon>Flavobacteriia</taxon>
        <taxon>Flavobacteriales</taxon>
        <taxon>Flavobacteriaceae</taxon>
        <taxon>Gaetbulibacter</taxon>
    </lineage>
</organism>
<keyword evidence="4" id="KW-1185">Reference proteome</keyword>
<sequence>MYNKNIKLVIAVLIIGYAVYQFTEGYIGNGIMLILLSLIFVFLYFKNEFILLAFLKLRKQDFDGAKKWLDKIKNPSAALVKKQEGYYNYLHGIMVSQTNMNEAEKYFKKAISLGLSMDHDLAMAKLNLAGIAFSKRRKQEAQILLKEAETLDKRGMLTDQIKMFKQQMKKTAIPKQQYGQPTSARQNRRSRR</sequence>
<reference evidence="4" key="1">
    <citation type="journal article" date="2019" name="Int. J. Syst. Evol. Microbiol.">
        <title>The Global Catalogue of Microorganisms (GCM) 10K type strain sequencing project: providing services to taxonomists for standard genome sequencing and annotation.</title>
        <authorList>
            <consortium name="The Broad Institute Genomics Platform"/>
            <consortium name="The Broad Institute Genome Sequencing Center for Infectious Disease"/>
            <person name="Wu L."/>
            <person name="Ma J."/>
        </authorList>
    </citation>
    <scope>NUCLEOTIDE SEQUENCE [LARGE SCALE GENOMIC DNA]</scope>
    <source>
        <strain evidence="4">JCM 15976</strain>
    </source>
</reference>
<evidence type="ECO:0000313" key="3">
    <source>
        <dbReference type="EMBL" id="GAA0748346.1"/>
    </source>
</evidence>
<dbReference type="Proteomes" id="UP001500736">
    <property type="component" value="Unassembled WGS sequence"/>
</dbReference>
<dbReference type="InterPro" id="IPR011990">
    <property type="entry name" value="TPR-like_helical_dom_sf"/>
</dbReference>
<name>A0ABP3V4W9_9FLAO</name>
<dbReference type="EMBL" id="BAAAGF010000004">
    <property type="protein sequence ID" value="GAA0748346.1"/>
    <property type="molecule type" value="Genomic_DNA"/>
</dbReference>
<feature type="region of interest" description="Disordered" evidence="1">
    <location>
        <begin position="169"/>
        <end position="192"/>
    </location>
</feature>